<comment type="caution">
    <text evidence="2">The sequence shown here is derived from an EMBL/GenBank/DDBJ whole genome shotgun (WGS) entry which is preliminary data.</text>
</comment>
<evidence type="ECO:0000313" key="3">
    <source>
        <dbReference type="Proteomes" id="UP000077051"/>
    </source>
</evidence>
<proteinExistence type="predicted"/>
<accession>A0A168HAE5</accession>
<dbReference type="Proteomes" id="UP000077051">
    <property type="component" value="Unassembled WGS sequence"/>
</dbReference>
<gene>
    <name evidence="2" type="ORF">MUCCIDRAFT_86308</name>
</gene>
<reference evidence="2 3" key="1">
    <citation type="submission" date="2015-06" db="EMBL/GenBank/DDBJ databases">
        <title>Expansion of signal transduction pathways in fungi by whole-genome duplication.</title>
        <authorList>
            <consortium name="DOE Joint Genome Institute"/>
            <person name="Corrochano L.M."/>
            <person name="Kuo A."/>
            <person name="Marcet-Houben M."/>
            <person name="Polaino S."/>
            <person name="Salamov A."/>
            <person name="Villalobos J.M."/>
            <person name="Alvarez M.I."/>
            <person name="Avalos J."/>
            <person name="Benito E.P."/>
            <person name="Benoit I."/>
            <person name="Burger G."/>
            <person name="Camino L.P."/>
            <person name="Canovas D."/>
            <person name="Cerda-Olmedo E."/>
            <person name="Cheng J.-F."/>
            <person name="Dominguez A."/>
            <person name="Elias M."/>
            <person name="Eslava A.P."/>
            <person name="Glaser F."/>
            <person name="Grimwood J."/>
            <person name="Gutierrez G."/>
            <person name="Heitman J."/>
            <person name="Henrissat B."/>
            <person name="Iturriaga E.A."/>
            <person name="Lang B.F."/>
            <person name="Lavin J.L."/>
            <person name="Lee S."/>
            <person name="Li W."/>
            <person name="Lindquist E."/>
            <person name="Lopez-Garcia S."/>
            <person name="Luque E.M."/>
            <person name="Marcos A.T."/>
            <person name="Martin J."/>
            <person name="Mccluskey K."/>
            <person name="Medina H.R."/>
            <person name="Miralles-Duran A."/>
            <person name="Miyazaki A."/>
            <person name="Munoz-Torres E."/>
            <person name="Oguiza J.A."/>
            <person name="Ohm R."/>
            <person name="Olmedo M."/>
            <person name="Orejas M."/>
            <person name="Ortiz-Castellanos L."/>
            <person name="Pisabarro A.G."/>
            <person name="Rodriguez-Romero J."/>
            <person name="Ruiz-Herrera J."/>
            <person name="Ruiz-Vazquez R."/>
            <person name="Sanz C."/>
            <person name="Schackwitz W."/>
            <person name="Schmutz J."/>
            <person name="Shahriari M."/>
            <person name="Shelest E."/>
            <person name="Silva-Franco F."/>
            <person name="Soanes D."/>
            <person name="Syed K."/>
            <person name="Tagua V.G."/>
            <person name="Talbot N.J."/>
            <person name="Thon M."/>
            <person name="De Vries R.P."/>
            <person name="Wiebenga A."/>
            <person name="Yadav J.S."/>
            <person name="Braun E.L."/>
            <person name="Baker S."/>
            <person name="Garre V."/>
            <person name="Horwitz B."/>
            <person name="Torres-Martinez S."/>
            <person name="Idnurm A."/>
            <person name="Herrera-Estrella A."/>
            <person name="Gabaldon T."/>
            <person name="Grigoriev I.V."/>
        </authorList>
    </citation>
    <scope>NUCLEOTIDE SEQUENCE [LARGE SCALE GENOMIC DNA]</scope>
    <source>
        <strain evidence="2 3">CBS 277.49</strain>
    </source>
</reference>
<evidence type="ECO:0000313" key="2">
    <source>
        <dbReference type="EMBL" id="OAC98561.1"/>
    </source>
</evidence>
<keyword evidence="1" id="KW-0472">Membrane</keyword>
<feature type="transmembrane region" description="Helical" evidence="1">
    <location>
        <begin position="78"/>
        <end position="97"/>
    </location>
</feature>
<keyword evidence="1" id="KW-1133">Transmembrane helix</keyword>
<evidence type="ECO:0000256" key="1">
    <source>
        <dbReference type="SAM" id="Phobius"/>
    </source>
</evidence>
<organism evidence="2 3">
    <name type="scientific">Mucor lusitanicus CBS 277.49</name>
    <dbReference type="NCBI Taxonomy" id="747725"/>
    <lineage>
        <taxon>Eukaryota</taxon>
        <taxon>Fungi</taxon>
        <taxon>Fungi incertae sedis</taxon>
        <taxon>Mucoromycota</taxon>
        <taxon>Mucoromycotina</taxon>
        <taxon>Mucoromycetes</taxon>
        <taxon>Mucorales</taxon>
        <taxon>Mucorineae</taxon>
        <taxon>Mucoraceae</taxon>
        <taxon>Mucor</taxon>
    </lineage>
</organism>
<keyword evidence="1" id="KW-0812">Transmembrane</keyword>
<protein>
    <submittedName>
        <fullName evidence="2">Uncharacterized protein</fullName>
    </submittedName>
</protein>
<dbReference type="OrthoDB" id="2414043at2759"/>
<dbReference type="EMBL" id="AMYB01000010">
    <property type="protein sequence ID" value="OAC98561.1"/>
    <property type="molecule type" value="Genomic_DNA"/>
</dbReference>
<sequence length="229" mass="27121">MKSVRFSLINKKFDDQYTFDLQGYLSVQDFCTTFNLLNQSVQKNPPPGNKFVWFVSLWILWMIAIIGNYLLWLFTQSSYGLVILPFFMLLTTLLVIWRHRVLRQRFELGILSVCNRINATENIRGINYRFSKNGSDLSDITKQIKVTNNANMKTVYSIVLEFDDRYNALTSHQFNRYPSVDFVTVPLYAHVNPSKDEKKTSIYPAWSYKSKQQKQQQQQYDEKFIIQYQ</sequence>
<feature type="transmembrane region" description="Helical" evidence="1">
    <location>
        <begin position="51"/>
        <end position="72"/>
    </location>
</feature>
<dbReference type="VEuPathDB" id="FungiDB:MUCCIDRAFT_86308"/>
<name>A0A168HAE5_MUCCL</name>
<dbReference type="AlphaFoldDB" id="A0A168HAE5"/>
<keyword evidence="3" id="KW-1185">Reference proteome</keyword>